<dbReference type="Proteomes" id="UP000620133">
    <property type="component" value="Chromosome"/>
</dbReference>
<dbReference type="RefSeq" id="WP_176239331.1">
    <property type="nucleotide sequence ID" value="NZ_AP024412.1"/>
</dbReference>
<accession>A0A7U9TJV3</accession>
<keyword evidence="2" id="KW-1185">Reference proteome</keyword>
<dbReference type="KEGG" id="manr:MPAN_015790"/>
<dbReference type="AlphaFoldDB" id="A0A7U9TJV3"/>
<gene>
    <name evidence="1" type="ORF">MPAN_015790</name>
</gene>
<reference evidence="1" key="1">
    <citation type="submission" date="2021-01" db="EMBL/GenBank/DDBJ databases">
        <title>Draft genome sequence of Acholeplasmataceae bacterium strain Mahy22.</title>
        <authorList>
            <person name="Watanabe M."/>
            <person name="Kojima H."/>
            <person name="Fukui M."/>
        </authorList>
    </citation>
    <scope>NUCLEOTIDE SEQUENCE</scope>
    <source>
        <strain evidence="1">Mahy22</strain>
    </source>
</reference>
<name>A0A7U9TJV3_9MOLU</name>
<protein>
    <submittedName>
        <fullName evidence="1">Uncharacterized protein</fullName>
    </submittedName>
</protein>
<proteinExistence type="predicted"/>
<evidence type="ECO:0000313" key="2">
    <source>
        <dbReference type="Proteomes" id="UP000620133"/>
    </source>
</evidence>
<sequence length="454" mass="52524">MNDERIASELNKIKGYILVLVFITTLLFSGTKFLVYGFIYQLYLVDIFVLLVSGIVISTTFVMKHSNQYDERLEQSVGRIYKLGYAVLLIGGFWIHYFAVSITPFDMIAFGYITNTLILIGFVVLIVLLKRKKLYANYKMIEEDSSAYYKLVLQNIGKLLIMFILILGSILLVDYLFMILVIDIQILALLIGVSFVMLSIEYVIFAAYEKNHYDETRLTEKNAPRYLTKNAVLFFGIIAIFQIASSYVNMRYNLLVGNFQTAQSLYLWSFFKALIEYLSIDFAIIRLILMLIIYTYVKSLTGHKIVMKMVLANAILSFTVSIAGAFTNILLPIITRNMDSGEEIQSLASSISYINLGFSVVFIGFVAFVAFNLYKYRIIYYKFTFIYVAMLIIFHPFIISTIWKESLKEVYIAQFVVFVIKTITLWILYYVYSNKQFNLELGLEKHVTYDHKIK</sequence>
<dbReference type="EMBL" id="AP024412">
    <property type="protein sequence ID" value="BCR36686.1"/>
    <property type="molecule type" value="Genomic_DNA"/>
</dbReference>
<organism evidence="1 2">
    <name type="scientific">Mariniplasma anaerobium</name>
    <dbReference type="NCBI Taxonomy" id="2735436"/>
    <lineage>
        <taxon>Bacteria</taxon>
        <taxon>Bacillati</taxon>
        <taxon>Mycoplasmatota</taxon>
        <taxon>Mollicutes</taxon>
        <taxon>Acholeplasmatales</taxon>
        <taxon>Acholeplasmataceae</taxon>
        <taxon>Mariniplasma</taxon>
    </lineage>
</organism>
<evidence type="ECO:0000313" key="1">
    <source>
        <dbReference type="EMBL" id="BCR36686.1"/>
    </source>
</evidence>